<evidence type="ECO:0000256" key="1">
    <source>
        <dbReference type="SAM" id="MobiDB-lite"/>
    </source>
</evidence>
<feature type="compositionally biased region" description="Basic and acidic residues" evidence="1">
    <location>
        <begin position="331"/>
        <end position="347"/>
    </location>
</feature>
<proteinExistence type="predicted"/>
<dbReference type="AlphaFoldDB" id="A0AA97NRQ0"/>
<protein>
    <recommendedName>
        <fullName evidence="2">Cellobiose dehydrogenase-like cytochrome domain-containing protein</fullName>
    </recommendedName>
</protein>
<dbReference type="SUPFAM" id="SSF49344">
    <property type="entry name" value="CBD9-like"/>
    <property type="match status" value="1"/>
</dbReference>
<dbReference type="Gene3D" id="2.60.40.1210">
    <property type="entry name" value="Cellobiose dehydrogenase, cytochrome domain"/>
    <property type="match status" value="1"/>
</dbReference>
<dbReference type="Pfam" id="PF16010">
    <property type="entry name" value="CDH-cyt"/>
    <property type="match status" value="1"/>
</dbReference>
<sequence>MRVRSNKSYYGCQRRPWWGCLEYNECLRLVLSSVVEEVVIKGQHYFQYPTQRTRSSVTDTTMGYYTDHLKPQAASTRLIRALTNFLSLQIIALNLAFPILAAPAPKKATSDTTQTTTPFIEPATSVPMQRFFGARTSFALGLALPTAQNSTSFLGQMSFPLANGVGWGAMGFTGSMEGNFILAVWPDGAGGVTASFRQATNEDDPPEVTGKFKVRPIAKGVVVNDTALTYTFLCEDCLDAALGLGVEQTAADAVMGWALSHKAVQNPADPGAFLGFHERGFGPFTARLAQAKAPDDVFNAVAASAGAPVQSSRKARAPTPGAFQNGSGDESDGKSGNEKDKNKGKDDNDSDSD</sequence>
<reference evidence="3" key="1">
    <citation type="journal article" date="2012" name="PLoS Genet.">
        <title>Comparative analysis of the genomes of two field isolates of the rice blast fungus Magnaporthe oryzae.</title>
        <authorList>
            <person name="Xue M."/>
            <person name="Yang J."/>
            <person name="Li Z."/>
            <person name="Hu S."/>
            <person name="Yao N."/>
            <person name="Dean R.A."/>
            <person name="Zhao W."/>
            <person name="Shen M."/>
            <person name="Zhang H."/>
            <person name="Li C."/>
            <person name="Liu L."/>
            <person name="Cao L."/>
            <person name="Xu X."/>
            <person name="Xing Y."/>
            <person name="Hsiang T."/>
            <person name="Zhang Z."/>
            <person name="Xu J.R."/>
            <person name="Peng Y.L."/>
        </authorList>
    </citation>
    <scope>NUCLEOTIDE SEQUENCE</scope>
    <source>
        <strain evidence="3">Y34</strain>
    </source>
</reference>
<accession>A0AA97NRQ0</accession>
<dbReference type="PANTHER" id="PTHR47190">
    <property type="entry name" value="DEHYDROGENASE, PUTATIVE-RELATED"/>
    <property type="match status" value="1"/>
</dbReference>
<dbReference type="InterPro" id="IPR053208">
    <property type="entry name" value="GMC_Oxidoreductase_CD"/>
</dbReference>
<evidence type="ECO:0000259" key="2">
    <source>
        <dbReference type="Pfam" id="PF16010"/>
    </source>
</evidence>
<name>A0AA97NRQ0_PYRO3</name>
<evidence type="ECO:0000313" key="3">
    <source>
        <dbReference type="EMBL" id="ELQ35022.1"/>
    </source>
</evidence>
<gene>
    <name evidence="3" type="ORF">OOU_Y34scaffold00732g1</name>
</gene>
<dbReference type="Proteomes" id="UP000011086">
    <property type="component" value="Unassembled WGS sequence"/>
</dbReference>
<feature type="domain" description="Cellobiose dehydrogenase-like cytochrome" evidence="2">
    <location>
        <begin position="119"/>
        <end position="294"/>
    </location>
</feature>
<feature type="region of interest" description="Disordered" evidence="1">
    <location>
        <begin position="305"/>
        <end position="353"/>
    </location>
</feature>
<dbReference type="EMBL" id="JH793973">
    <property type="protein sequence ID" value="ELQ35022.1"/>
    <property type="molecule type" value="Genomic_DNA"/>
</dbReference>
<dbReference type="PANTHER" id="PTHR47190:SF1">
    <property type="entry name" value="GLUCOSE-METHANOL-CHOLINE OXIDOREDUCTASE N-TERMINAL DOMAIN-CONTAINING PROTEIN"/>
    <property type="match status" value="1"/>
</dbReference>
<organism evidence="3">
    <name type="scientific">Pyricularia oryzae (strain Y34)</name>
    <name type="common">Rice blast fungus</name>
    <name type="synonym">Magnaporthe oryzae</name>
    <dbReference type="NCBI Taxonomy" id="1143189"/>
    <lineage>
        <taxon>Eukaryota</taxon>
        <taxon>Fungi</taxon>
        <taxon>Dikarya</taxon>
        <taxon>Ascomycota</taxon>
        <taxon>Pezizomycotina</taxon>
        <taxon>Sordariomycetes</taxon>
        <taxon>Sordariomycetidae</taxon>
        <taxon>Magnaporthales</taxon>
        <taxon>Pyriculariaceae</taxon>
        <taxon>Pyricularia</taxon>
    </lineage>
</organism>
<dbReference type="InterPro" id="IPR015920">
    <property type="entry name" value="Cellobiose_DH-like_cyt"/>
</dbReference>
<dbReference type="CDD" id="cd09630">
    <property type="entry name" value="CDH_like_cytochrome"/>
    <property type="match status" value="1"/>
</dbReference>